<dbReference type="InterPro" id="IPR002885">
    <property type="entry name" value="PPR_rpt"/>
</dbReference>
<dbReference type="PROSITE" id="PS51375">
    <property type="entry name" value="PPR"/>
    <property type="match status" value="2"/>
</dbReference>
<evidence type="ECO:0008006" key="5">
    <source>
        <dbReference type="Google" id="ProtNLM"/>
    </source>
</evidence>
<dbReference type="Pfam" id="PF13041">
    <property type="entry name" value="PPR_2"/>
    <property type="match status" value="1"/>
</dbReference>
<dbReference type="FunFam" id="1.25.40.10:FF:000090">
    <property type="entry name" value="Pentatricopeptide repeat-containing protein, chloroplastic"/>
    <property type="match status" value="1"/>
</dbReference>
<dbReference type="GO" id="GO:0003723">
    <property type="term" value="F:RNA binding"/>
    <property type="evidence" value="ECO:0007669"/>
    <property type="project" value="InterPro"/>
</dbReference>
<evidence type="ECO:0000256" key="2">
    <source>
        <dbReference type="PROSITE-ProRule" id="PRU00708"/>
    </source>
</evidence>
<dbReference type="NCBIfam" id="TIGR00756">
    <property type="entry name" value="PPR"/>
    <property type="match status" value="2"/>
</dbReference>
<dbReference type="AlphaFoldDB" id="A0A5J5BPG3"/>
<evidence type="ECO:0000313" key="3">
    <source>
        <dbReference type="EMBL" id="KAA8544915.1"/>
    </source>
</evidence>
<dbReference type="InterPro" id="IPR046960">
    <property type="entry name" value="PPR_At4g14850-like_plant"/>
</dbReference>
<feature type="repeat" description="PPR" evidence="2">
    <location>
        <begin position="309"/>
        <end position="343"/>
    </location>
</feature>
<evidence type="ECO:0000256" key="1">
    <source>
        <dbReference type="ARBA" id="ARBA00022737"/>
    </source>
</evidence>
<dbReference type="Pfam" id="PF01535">
    <property type="entry name" value="PPR"/>
    <property type="match status" value="3"/>
</dbReference>
<feature type="repeat" description="PPR" evidence="2">
    <location>
        <begin position="344"/>
        <end position="379"/>
    </location>
</feature>
<sequence length="505" mass="56678">MTRTNLLTPLGKNIEAEHSLLSLYRVLEEANLPPRVRLFRGFRFLNQFRHRQIHAQLITNGLKSPPIFAKLIEQYCAVSSPRSSKYAHLVVTYFHDPNVYLLNVLIRCTLPRDSILVFANWVSRSDLIFDDFTYIFVLGACARSSTVPALWEGKQIHARVIKHAFLSYVMVQTTAIHFYASNNDIGSAREVFDEMTTRSTITWNAMISGHCSQRVRAKEHAYDALMLFRDMLVDAQEAKPTDTTIVCVLSAASQLGILETGICAHGYIEKTIYVPENDVFIGTGLVDMYSKCGCHDSALYIFNGMKEKNVLTWTAMTTGLAIHGKGKQALELLDAMEANGIKPNEVTFTSLFSACCHAGLLAEGLCLFHSMETKFGITPLIQHYGCVVDLLGRAGHLKEAYEFITCMQVEPDEVLWRSLLNACKVHGDVVMGEKVGKLLLQMQHEQSFVDLSGKGEDFIALSNVYASAERWEDVEMVREEMKIKGIETKPGCSLVYSLNNHLEDL</sequence>
<organism evidence="3 4">
    <name type="scientific">Nyssa sinensis</name>
    <dbReference type="NCBI Taxonomy" id="561372"/>
    <lineage>
        <taxon>Eukaryota</taxon>
        <taxon>Viridiplantae</taxon>
        <taxon>Streptophyta</taxon>
        <taxon>Embryophyta</taxon>
        <taxon>Tracheophyta</taxon>
        <taxon>Spermatophyta</taxon>
        <taxon>Magnoliopsida</taxon>
        <taxon>eudicotyledons</taxon>
        <taxon>Gunneridae</taxon>
        <taxon>Pentapetalae</taxon>
        <taxon>asterids</taxon>
        <taxon>Cornales</taxon>
        <taxon>Nyssaceae</taxon>
        <taxon>Nyssa</taxon>
    </lineage>
</organism>
<dbReference type="PANTHER" id="PTHR47926">
    <property type="entry name" value="PENTATRICOPEPTIDE REPEAT-CONTAINING PROTEIN"/>
    <property type="match status" value="1"/>
</dbReference>
<dbReference type="OrthoDB" id="992115at2759"/>
<keyword evidence="4" id="KW-1185">Reference proteome</keyword>
<gene>
    <name evidence="3" type="ORF">F0562_019690</name>
</gene>
<dbReference type="GO" id="GO:0009451">
    <property type="term" value="P:RNA modification"/>
    <property type="evidence" value="ECO:0007669"/>
    <property type="project" value="InterPro"/>
</dbReference>
<name>A0A5J5BPG3_9ASTE</name>
<dbReference type="Pfam" id="PF20431">
    <property type="entry name" value="E_motif"/>
    <property type="match status" value="1"/>
</dbReference>
<dbReference type="Proteomes" id="UP000325577">
    <property type="component" value="Linkage Group LG10"/>
</dbReference>
<keyword evidence="1" id="KW-0677">Repeat</keyword>
<accession>A0A5J5BPG3</accession>
<reference evidence="3 4" key="1">
    <citation type="submission" date="2019-09" db="EMBL/GenBank/DDBJ databases">
        <title>A chromosome-level genome assembly of the Chinese tupelo Nyssa sinensis.</title>
        <authorList>
            <person name="Yang X."/>
            <person name="Kang M."/>
            <person name="Yang Y."/>
            <person name="Xiong H."/>
            <person name="Wang M."/>
            <person name="Zhang Z."/>
            <person name="Wang Z."/>
            <person name="Wu H."/>
            <person name="Ma T."/>
            <person name="Liu J."/>
            <person name="Xi Z."/>
        </authorList>
    </citation>
    <scope>NUCLEOTIDE SEQUENCE [LARGE SCALE GENOMIC DNA]</scope>
    <source>
        <strain evidence="3">J267</strain>
        <tissue evidence="3">Leaf</tissue>
    </source>
</reference>
<protein>
    <recommendedName>
        <fullName evidence="5">Pentacotripeptide-repeat region of PRORP domain-containing protein</fullName>
    </recommendedName>
</protein>
<dbReference type="EMBL" id="CM018033">
    <property type="protein sequence ID" value="KAA8544915.1"/>
    <property type="molecule type" value="Genomic_DNA"/>
</dbReference>
<dbReference type="PANTHER" id="PTHR47926:SF537">
    <property type="entry name" value="PENTACOTRIPEPTIDE-REPEAT REGION OF PRORP DOMAIN-CONTAINING PROTEIN"/>
    <property type="match status" value="1"/>
</dbReference>
<dbReference type="InterPro" id="IPR046848">
    <property type="entry name" value="E_motif"/>
</dbReference>
<proteinExistence type="predicted"/>
<dbReference type="InterPro" id="IPR011990">
    <property type="entry name" value="TPR-like_helical_dom_sf"/>
</dbReference>
<evidence type="ECO:0000313" key="4">
    <source>
        <dbReference type="Proteomes" id="UP000325577"/>
    </source>
</evidence>
<dbReference type="Gene3D" id="1.25.40.10">
    <property type="entry name" value="Tetratricopeptide repeat domain"/>
    <property type="match status" value="2"/>
</dbReference>